<gene>
    <name evidence="7" type="ORF">U7230_02105</name>
</gene>
<dbReference type="InterPro" id="IPR017941">
    <property type="entry name" value="Rieske_2Fe-2S"/>
</dbReference>
<keyword evidence="5" id="KW-0411">Iron-sulfur</keyword>
<protein>
    <submittedName>
        <fullName evidence="7">Non-heme iron oxygenase ferredoxin subunit</fullName>
    </submittedName>
</protein>
<evidence type="ECO:0000256" key="1">
    <source>
        <dbReference type="ARBA" id="ARBA00022714"/>
    </source>
</evidence>
<evidence type="ECO:0000256" key="5">
    <source>
        <dbReference type="ARBA" id="ARBA00023014"/>
    </source>
</evidence>
<keyword evidence="4" id="KW-0408">Iron</keyword>
<keyword evidence="8" id="KW-1185">Reference proteome</keyword>
<dbReference type="PANTHER" id="PTHR21266:SF60">
    <property type="entry name" value="3-KETOSTEROID-9-ALPHA-MONOOXYGENASE, OXYGENASE COMPONENT"/>
    <property type="match status" value="1"/>
</dbReference>
<keyword evidence="1" id="KW-0001">2Fe-2S</keyword>
<reference evidence="7 8" key="1">
    <citation type="journal article" date="2024" name="Front. Microbiol.">
        <title>Novel thermophilic genera Geochorda gen. nov. and Carboxydochorda gen. nov. from the deep terrestrial subsurface reveal the ecophysiological diversity in the class Limnochordia.</title>
        <authorList>
            <person name="Karnachuk O.V."/>
            <person name="Lukina A.P."/>
            <person name="Avakyan M.R."/>
            <person name="Kadnikov V.V."/>
            <person name="Begmatov S."/>
            <person name="Beletsky A.V."/>
            <person name="Vlasova K.G."/>
            <person name="Novikov A.A."/>
            <person name="Shcherbakova V.A."/>
            <person name="Mardanov A.V."/>
            <person name="Ravin N.V."/>
        </authorList>
    </citation>
    <scope>NUCLEOTIDE SEQUENCE [LARGE SCALE GENOMIC DNA]</scope>
    <source>
        <strain evidence="7 8">L945</strain>
    </source>
</reference>
<evidence type="ECO:0000256" key="2">
    <source>
        <dbReference type="ARBA" id="ARBA00022723"/>
    </source>
</evidence>
<organism evidence="7 8">
    <name type="scientific">Carboxydichorda subterranea</name>
    <dbReference type="NCBI Taxonomy" id="3109565"/>
    <lineage>
        <taxon>Bacteria</taxon>
        <taxon>Bacillati</taxon>
        <taxon>Bacillota</taxon>
        <taxon>Limnochordia</taxon>
        <taxon>Limnochordales</taxon>
        <taxon>Geochordaceae</taxon>
        <taxon>Carboxydichorda</taxon>
    </lineage>
</organism>
<evidence type="ECO:0000259" key="6">
    <source>
        <dbReference type="PROSITE" id="PS51296"/>
    </source>
</evidence>
<keyword evidence="3" id="KW-0560">Oxidoreductase</keyword>
<evidence type="ECO:0000313" key="7">
    <source>
        <dbReference type="EMBL" id="WRP17827.1"/>
    </source>
</evidence>
<dbReference type="SUPFAM" id="SSF50022">
    <property type="entry name" value="ISP domain"/>
    <property type="match status" value="1"/>
</dbReference>
<dbReference type="Gene3D" id="2.102.10.10">
    <property type="entry name" value="Rieske [2Fe-2S] iron-sulphur domain"/>
    <property type="match status" value="1"/>
</dbReference>
<dbReference type="RefSeq" id="WP_324717097.1">
    <property type="nucleotide sequence ID" value="NZ_CP141615.1"/>
</dbReference>
<dbReference type="Pfam" id="PF00355">
    <property type="entry name" value="Rieske"/>
    <property type="match status" value="1"/>
</dbReference>
<dbReference type="CDD" id="cd03528">
    <property type="entry name" value="Rieske_RO_ferredoxin"/>
    <property type="match status" value="1"/>
</dbReference>
<name>A0ABZ1C0H3_9FIRM</name>
<sequence length="105" mass="11322">MAFRPVLPIDELPPGAARRVDAGGQRLALWHTAQGVFATDDTCTHERASLSEGDFDPDEGTVECPKHGARFHVASGRALTLPAYKPLRTYPVKIDGGHVMVDLGD</sequence>
<proteinExistence type="predicted"/>
<accession>A0ABZ1C0H3</accession>
<dbReference type="InterPro" id="IPR036922">
    <property type="entry name" value="Rieske_2Fe-2S_sf"/>
</dbReference>
<evidence type="ECO:0000313" key="8">
    <source>
        <dbReference type="Proteomes" id="UP001332192"/>
    </source>
</evidence>
<dbReference type="PANTHER" id="PTHR21266">
    <property type="entry name" value="IRON-SULFUR DOMAIN CONTAINING PROTEIN"/>
    <property type="match status" value="1"/>
</dbReference>
<dbReference type="InterPro" id="IPR050584">
    <property type="entry name" value="Cholesterol_7-desaturase"/>
</dbReference>
<feature type="domain" description="Rieske" evidence="6">
    <location>
        <begin position="4"/>
        <end position="101"/>
    </location>
</feature>
<dbReference type="Proteomes" id="UP001332192">
    <property type="component" value="Chromosome"/>
</dbReference>
<dbReference type="EMBL" id="CP141615">
    <property type="protein sequence ID" value="WRP17827.1"/>
    <property type="molecule type" value="Genomic_DNA"/>
</dbReference>
<evidence type="ECO:0000256" key="4">
    <source>
        <dbReference type="ARBA" id="ARBA00023004"/>
    </source>
</evidence>
<evidence type="ECO:0000256" key="3">
    <source>
        <dbReference type="ARBA" id="ARBA00023002"/>
    </source>
</evidence>
<keyword evidence="2" id="KW-0479">Metal-binding</keyword>
<dbReference type="PROSITE" id="PS51296">
    <property type="entry name" value="RIESKE"/>
    <property type="match status" value="1"/>
</dbReference>